<dbReference type="AlphaFoldDB" id="A0AAW0XKF9"/>
<reference evidence="2 3" key="1">
    <citation type="journal article" date="2024" name="BMC Genomics">
        <title>Genome assembly of redclaw crayfish (Cherax quadricarinatus) provides insights into its immune adaptation and hypoxia tolerance.</title>
        <authorList>
            <person name="Liu Z."/>
            <person name="Zheng J."/>
            <person name="Li H."/>
            <person name="Fang K."/>
            <person name="Wang S."/>
            <person name="He J."/>
            <person name="Zhou D."/>
            <person name="Weng S."/>
            <person name="Chi M."/>
            <person name="Gu Z."/>
            <person name="He J."/>
            <person name="Li F."/>
            <person name="Wang M."/>
        </authorList>
    </citation>
    <scope>NUCLEOTIDE SEQUENCE [LARGE SCALE GENOMIC DNA]</scope>
    <source>
        <strain evidence="2">ZL_2023a</strain>
    </source>
</reference>
<evidence type="ECO:0000313" key="3">
    <source>
        <dbReference type="Proteomes" id="UP001445076"/>
    </source>
</evidence>
<evidence type="ECO:0000256" key="1">
    <source>
        <dbReference type="SAM" id="MobiDB-lite"/>
    </source>
</evidence>
<accession>A0AAW0XKF9</accession>
<feature type="compositionally biased region" description="Polar residues" evidence="1">
    <location>
        <begin position="189"/>
        <end position="201"/>
    </location>
</feature>
<proteinExistence type="predicted"/>
<feature type="compositionally biased region" description="Basic and acidic residues" evidence="1">
    <location>
        <begin position="202"/>
        <end position="211"/>
    </location>
</feature>
<feature type="region of interest" description="Disordered" evidence="1">
    <location>
        <begin position="183"/>
        <end position="211"/>
    </location>
</feature>
<organism evidence="2 3">
    <name type="scientific">Cherax quadricarinatus</name>
    <name type="common">Australian red claw crayfish</name>
    <dbReference type="NCBI Taxonomy" id="27406"/>
    <lineage>
        <taxon>Eukaryota</taxon>
        <taxon>Metazoa</taxon>
        <taxon>Ecdysozoa</taxon>
        <taxon>Arthropoda</taxon>
        <taxon>Crustacea</taxon>
        <taxon>Multicrustacea</taxon>
        <taxon>Malacostraca</taxon>
        <taxon>Eumalacostraca</taxon>
        <taxon>Eucarida</taxon>
        <taxon>Decapoda</taxon>
        <taxon>Pleocyemata</taxon>
        <taxon>Astacidea</taxon>
        <taxon>Parastacoidea</taxon>
        <taxon>Parastacidae</taxon>
        <taxon>Cherax</taxon>
    </lineage>
</organism>
<sequence>MAENIAIRIDKKLISKWVPCQITLVNDLESKPYKKKTKGFFGKIKSFFSKLFSCNKNEKLKNLRHPKKVCLSKKDIEKEYTDQPTDVVSNIVSSIAKRSEFLSHTRTVPAQGNDPLPSMFESMMAALPDSYNPSWCSLNQQTNEFLLNTVQVGVPSSGIFSGEVTELFCEIIKTFPGPYADGSVAPSKELSSPISQGGSNRSDADLGRLPEEDSSRWRIDLNCQDCINRMKELMRNPFVLSATGCPRHHVLDGAPE</sequence>
<name>A0AAW0XKF9_CHEQU</name>
<gene>
    <name evidence="2" type="ORF">OTU49_001095</name>
</gene>
<dbReference type="EMBL" id="JARKIK010000024">
    <property type="protein sequence ID" value="KAK8743465.1"/>
    <property type="molecule type" value="Genomic_DNA"/>
</dbReference>
<keyword evidence="3" id="KW-1185">Reference proteome</keyword>
<protein>
    <submittedName>
        <fullName evidence="2">Uncharacterized protein</fullName>
    </submittedName>
</protein>
<dbReference type="Proteomes" id="UP001445076">
    <property type="component" value="Unassembled WGS sequence"/>
</dbReference>
<comment type="caution">
    <text evidence="2">The sequence shown here is derived from an EMBL/GenBank/DDBJ whole genome shotgun (WGS) entry which is preliminary data.</text>
</comment>
<evidence type="ECO:0000313" key="2">
    <source>
        <dbReference type="EMBL" id="KAK8743465.1"/>
    </source>
</evidence>